<dbReference type="Pfam" id="PF12496">
    <property type="entry name" value="BNIP2"/>
    <property type="match status" value="1"/>
</dbReference>
<dbReference type="InterPro" id="IPR001251">
    <property type="entry name" value="CRAL-TRIO_dom"/>
</dbReference>
<evidence type="ECO:0000259" key="10">
    <source>
        <dbReference type="PROSITE" id="PS50191"/>
    </source>
</evidence>
<dbReference type="PROSITE" id="PS50191">
    <property type="entry name" value="CRAL_TRIO"/>
    <property type="match status" value="1"/>
</dbReference>
<accession>A0A151M8E6</accession>
<comment type="subcellular location">
    <subcellularLocation>
        <location evidence="1">Cytoplasm</location>
    </subcellularLocation>
</comment>
<sequence length="2446" mass="274092">MEEFLQRTKSKLNRSKRLEKVHVVLGSKSCDLDSLISSLAYAYFLDKVSPPDVLCLPVLNIPRREFSYYTETRFILEELNIPESFHIFRDEINLHQLNDEGKLSLTLVTSNMLTSDDKGLESAVVKVISPDEQCDGSLELQESSSSLVVKEILQEAPELITQQLAHLLRGSILFKCMSMEPERITEKQEKMLLILEEKFPDLPPREEIISVFQETQLIAQGLNIEEVMMKDLKELSDGEIKVAISTVYMSLEDCMFHRNIIGDLKTFIDKYAFDVLVILANYLTEEEQTKQQIAVYSENVELCNQICCELEECQNPCLELDPLECGCDQILIYQQENSSVTCDQIFLLIKEVINRRQPEMVSNSRTSSTEAVAGSAPLSQGSSGIMELYGSDIEPQPSSVNFIENPQDLNGSIQAHADVNIDLVSPDSGLATIRSSRSSKESSVFLSDDSPVAEGAASHHSLLPGFDSYSPIPEGAIAEEQTAQSRNSSDNFDLFSFDLAPMVTVRSESSSRSVDYSPADDFFLNSDSSEGQPPTVQKGLDETNLLESDTANYSTDLLMKTNEDDNLVEFDSEFNHRQENLGDMSEKSSSLIDLVEGDSSSPELLKVVETRIPPTPMNSLVETSPLDNGPPLFFPQDVIKKINEIDGANYSPSRVRYGSWWDGFDLDTKTADAWSSSEQESVFQSPDSWKDRKTSPLLREHFDRRASDSVFLQKQSRQMDYSRVGLWENQFNPVQDKQSLELQKKTTEHTCLQSESIEESKQQMEDFTDLWKSNEPTPDPWYSTVGENGQLDAESYDVWTKIDHDATEPLENAWNMPKLDIEQTSTKNPDAWVMSQTSLSDTSEITADNESENQKNQLSPETWNNGRDYLVEEFSISENTSSNMDGVQDNPELSTENQYVLGDTKLRPKQFEKMNALELYDKNMKKEALEALVPWEGSFLSYKCSDFSSSNGGEELVVSPLDTNYSTSDSYVSPTFIEDEKEGEERHFYKETIFDQAISSNADESNFFEETHKASLPQKCTRNTPYASPGNVDLWDSPLNNGSQWKAENSEILPNTDKLLLNSEQMLTQHFSADEEVGENKHSDAEDPRVPLVSNQTINHLPQPHNELNAGDTTAEKEEIGSRGPEEDTALSTSSDRGNHLDLTTSNSESEIPHKDQTQESIHKDSEQSTQLSVQQLNLWSVPIQQSHQAGWENCDTSQQQEDENTRMDESSGQLTIRNIWTVQDSDASPLIPFKPSSGTDSEESKSKSEIPSSPEEIRNSGSFEALEIEKSEIEMPFSNQTSFVNQEEKNRSLQSNAESSSIIVETEGHSEDLDVHNPQMYNHSIISQLLLKNTVKEGIEVEDATSPEMESASESSDRGEANQETPSPTALDKLDIWNGTVKSSSDSAAPSDLINKASEVLREAQESLSDEVPNNLDMCKSELGSSENSLELGYDTEKSFVNETLKIKLQENPSSGYAEVHGITNMPTRDNSFLHGIDSERNEASESLAMESKLLDKEDVDVTSLHNFPQTLSVWNSHMDEDVQSPGASPETSEVLDVANTWSSLSRDLKIKSYCEEDNVWSGSTNDYTYSNTTSPDVSDASVNVWGVTPATNNHRENKETWNITHDEKLEETPEIKIPKKKIFETKSQEESETSTDHKVPIHLDFWNAHVDDDTVSSLSSPEVNEDSEKSEALEAEIEADSNQEANGHKVLELHGPYYAQSDATSPEIDENSSEDETKLGKEEEMAILDNSSENIKAWTVTKENDITHSPISDHSIPESSEGLERKETIQRDVQGNADSGNPDSPDTLRISLEDDSKIEQKSRVEISGFPDDNLGWWNSEMQADCPKEYHASRSLSLDSEAMLNSSEILTRLECEAETSNTDSPPDGALGLPNEAAGDPHYKESKQRTSTASLEQMHVNSKEDTKVDQTALQMDYILMTSEGNISVRKDILETEESDFTFNKANIAEQTQPNEAFSADSLDTFQSISMINESESHSVLGTERDSFHLAQKSPSIMSPNLGDEKRSPESCGWIVLGPNEVNDISPEEIFSRTEARNLGPRHSAKELETVSVQELIHNTQAGVQQGKNPQKSFEQKEYSSLDSLSKEDKNSSITGTDALLLQVVGDDGEWEVCSQQHPRSDMATEQVTEVETEFLSHEREPSQISGSVSEDVGMDIPFDEGLISPNGTEMRPEPPNSLDLNGSHSRRIKLTAPNINLSLDQSEGSILSDDNLDTPDEIDINVDDLDTPDEADSFEYTGQEDQTVIKDASQEESESIPEYTAEEEREDNRLWRTVVIGEQEQRIDMKVIEPYKKVISHGGYYGDGLNAIIVFAACFLPDSSRADYNYVMENLFLYVISTLELMVAEDYMIVYLNGATPRRKMPGLGWMKKCYQMIDRRLRKNLKSFIIVHPSWFIRTILAVTRPFISSKFSSKIQYVGTLAELSELIPMEYVHIPDSIVNIDMKLKE</sequence>
<dbReference type="Gene3D" id="3.90.1640.10">
    <property type="entry name" value="inorganic pyrophosphatase (n-terminal core)"/>
    <property type="match status" value="1"/>
</dbReference>
<dbReference type="Pfam" id="PF13716">
    <property type="entry name" value="CRAL_TRIO_2"/>
    <property type="match status" value="1"/>
</dbReference>
<evidence type="ECO:0000256" key="3">
    <source>
        <dbReference type="ARBA" id="ARBA00022490"/>
    </source>
</evidence>
<dbReference type="PANTHER" id="PTHR12112:SF49">
    <property type="entry name" value="DHHA2 DOMAIN-CONTAINING PROTEIN"/>
    <property type="match status" value="1"/>
</dbReference>
<feature type="compositionally biased region" description="Basic and acidic residues" evidence="9">
    <location>
        <begin position="1151"/>
        <end position="1167"/>
    </location>
</feature>
<dbReference type="SMART" id="SM00516">
    <property type="entry name" value="SEC14"/>
    <property type="match status" value="1"/>
</dbReference>
<dbReference type="FunFam" id="3.90.1640.10:FF:000003">
    <property type="entry name" value="Prune homolog 2 with BCH domain"/>
    <property type="match status" value="1"/>
</dbReference>
<dbReference type="InterPro" id="IPR038763">
    <property type="entry name" value="DHH_sf"/>
</dbReference>
<keyword evidence="5" id="KW-0007">Acetylation</keyword>
<feature type="region of interest" description="Disordered" evidence="9">
    <location>
        <begin position="1703"/>
        <end position="1804"/>
    </location>
</feature>
<dbReference type="EMBL" id="AKHW03006358">
    <property type="protein sequence ID" value="KYO20761.1"/>
    <property type="molecule type" value="Genomic_DNA"/>
</dbReference>
<feature type="region of interest" description="Disordered" evidence="9">
    <location>
        <begin position="1857"/>
        <end position="1907"/>
    </location>
</feature>
<name>A0A151M8E6_ALLMI</name>
<feature type="domain" description="CRAL-TRIO" evidence="10">
    <location>
        <begin position="2284"/>
        <end position="2445"/>
    </location>
</feature>
<feature type="compositionally biased region" description="Basic and acidic residues" evidence="9">
    <location>
        <begin position="1879"/>
        <end position="1888"/>
    </location>
</feature>
<evidence type="ECO:0000256" key="9">
    <source>
        <dbReference type="SAM" id="MobiDB-lite"/>
    </source>
</evidence>
<evidence type="ECO:0000256" key="2">
    <source>
        <dbReference type="ARBA" id="ARBA00010331"/>
    </source>
</evidence>
<dbReference type="SMART" id="SM01131">
    <property type="entry name" value="DHHA2"/>
    <property type="match status" value="1"/>
</dbReference>
<dbReference type="STRING" id="8496.A0A151M8E6"/>
<dbReference type="GO" id="GO:0005737">
    <property type="term" value="C:cytoplasm"/>
    <property type="evidence" value="ECO:0007669"/>
    <property type="project" value="UniProtKB-SubCell"/>
</dbReference>
<keyword evidence="4" id="KW-0053">Apoptosis</keyword>
<feature type="compositionally biased region" description="Polar residues" evidence="9">
    <location>
        <begin position="1130"/>
        <end position="1150"/>
    </location>
</feature>
<feature type="region of interest" description="Disordered" evidence="9">
    <location>
        <begin position="2060"/>
        <end position="2090"/>
    </location>
</feature>
<evidence type="ECO:0000313" key="11">
    <source>
        <dbReference type="EMBL" id="KYO20761.1"/>
    </source>
</evidence>
<evidence type="ECO:0000256" key="7">
    <source>
        <dbReference type="ARBA" id="ARBA00042084"/>
    </source>
</evidence>
<reference evidence="11 12" key="1">
    <citation type="journal article" date="2012" name="Genome Biol.">
        <title>Sequencing three crocodilian genomes to illuminate the evolution of archosaurs and amniotes.</title>
        <authorList>
            <person name="St John J.A."/>
            <person name="Braun E.L."/>
            <person name="Isberg S.R."/>
            <person name="Miles L.G."/>
            <person name="Chong A.Y."/>
            <person name="Gongora J."/>
            <person name="Dalzell P."/>
            <person name="Moran C."/>
            <person name="Bed'hom B."/>
            <person name="Abzhanov A."/>
            <person name="Burgess S.C."/>
            <person name="Cooksey A.M."/>
            <person name="Castoe T.A."/>
            <person name="Crawford N.G."/>
            <person name="Densmore L.D."/>
            <person name="Drew J.C."/>
            <person name="Edwards S.V."/>
            <person name="Faircloth B.C."/>
            <person name="Fujita M.K."/>
            <person name="Greenwold M.J."/>
            <person name="Hoffmann F.G."/>
            <person name="Howard J.M."/>
            <person name="Iguchi T."/>
            <person name="Janes D.E."/>
            <person name="Khan S.Y."/>
            <person name="Kohno S."/>
            <person name="de Koning A.J."/>
            <person name="Lance S.L."/>
            <person name="McCarthy F.M."/>
            <person name="McCormack J.E."/>
            <person name="Merchant M.E."/>
            <person name="Peterson D.G."/>
            <person name="Pollock D.D."/>
            <person name="Pourmand N."/>
            <person name="Raney B.J."/>
            <person name="Roessler K.A."/>
            <person name="Sanford J.R."/>
            <person name="Sawyer R.H."/>
            <person name="Schmidt C.J."/>
            <person name="Triplett E.W."/>
            <person name="Tuberville T.D."/>
            <person name="Venegas-Anaya M."/>
            <person name="Howard J.T."/>
            <person name="Jarvis E.D."/>
            <person name="Guillette L.J.Jr."/>
            <person name="Glenn T.C."/>
            <person name="Green R.E."/>
            <person name="Ray D.A."/>
        </authorList>
    </citation>
    <scope>NUCLEOTIDE SEQUENCE [LARGE SCALE GENOMIC DNA]</scope>
    <source>
        <strain evidence="11">KSC_2009_1</strain>
    </source>
</reference>
<dbReference type="Proteomes" id="UP000050525">
    <property type="component" value="Unassembled WGS sequence"/>
</dbReference>
<feature type="region of interest" description="Disordered" evidence="9">
    <location>
        <begin position="2133"/>
        <end position="2153"/>
    </location>
</feature>
<feature type="region of interest" description="Disordered" evidence="9">
    <location>
        <begin position="1656"/>
        <end position="1686"/>
    </location>
</feature>
<dbReference type="SUPFAM" id="SSF64182">
    <property type="entry name" value="DHH phosphoesterases"/>
    <property type="match status" value="1"/>
</dbReference>
<evidence type="ECO:0000256" key="8">
    <source>
        <dbReference type="ARBA" id="ARBA00056879"/>
    </source>
</evidence>
<feature type="compositionally biased region" description="Basic and acidic residues" evidence="9">
    <location>
        <begin position="2073"/>
        <end position="2090"/>
    </location>
</feature>
<dbReference type="Gene3D" id="3.40.525.10">
    <property type="entry name" value="CRAL-TRIO lipid binding domain"/>
    <property type="match status" value="1"/>
</dbReference>
<evidence type="ECO:0000256" key="5">
    <source>
        <dbReference type="ARBA" id="ARBA00022990"/>
    </source>
</evidence>
<dbReference type="eggNOG" id="KOG4129">
    <property type="taxonomic scope" value="Eukaryota"/>
</dbReference>
<dbReference type="InterPro" id="IPR004097">
    <property type="entry name" value="DHHA2"/>
</dbReference>
<feature type="compositionally biased region" description="Basic and acidic residues" evidence="9">
    <location>
        <begin position="1717"/>
        <end position="1726"/>
    </location>
</feature>
<dbReference type="FunFam" id="3.10.310.20:FF:000002">
    <property type="entry name" value="Prune homolog 2 with BCH domain"/>
    <property type="match status" value="1"/>
</dbReference>
<organism evidence="11 12">
    <name type="scientific">Alligator mississippiensis</name>
    <name type="common">American alligator</name>
    <dbReference type="NCBI Taxonomy" id="8496"/>
    <lineage>
        <taxon>Eukaryota</taxon>
        <taxon>Metazoa</taxon>
        <taxon>Chordata</taxon>
        <taxon>Craniata</taxon>
        <taxon>Vertebrata</taxon>
        <taxon>Euteleostomi</taxon>
        <taxon>Archelosauria</taxon>
        <taxon>Archosauria</taxon>
        <taxon>Crocodylia</taxon>
        <taxon>Alligatoridae</taxon>
        <taxon>Alligatorinae</taxon>
        <taxon>Alligator</taxon>
    </lineage>
</organism>
<feature type="compositionally biased region" description="Basic and acidic residues" evidence="9">
    <location>
        <begin position="1793"/>
        <end position="1804"/>
    </location>
</feature>
<feature type="compositionally biased region" description="Polar residues" evidence="9">
    <location>
        <begin position="1773"/>
        <end position="1786"/>
    </location>
</feature>
<keyword evidence="12" id="KW-1185">Reference proteome</keyword>
<dbReference type="Pfam" id="PF02833">
    <property type="entry name" value="DHHA2"/>
    <property type="match status" value="1"/>
</dbReference>
<protein>
    <recommendedName>
        <fullName evidence="6">Protein prune homolog 2</fullName>
    </recommendedName>
    <alternativeName>
        <fullName evidence="7">BNIP2 motif-containing molecule at the C-terminal region 1</fullName>
    </alternativeName>
</protein>
<dbReference type="FunFam" id="3.40.525.10:FF:000001">
    <property type="entry name" value="BCL2/adenovirus E1B protein-interacting protein 2"/>
    <property type="match status" value="1"/>
</dbReference>
<feature type="compositionally biased region" description="Basic and acidic residues" evidence="9">
    <location>
        <begin position="1114"/>
        <end position="1126"/>
    </location>
</feature>
<feature type="region of interest" description="Disordered" evidence="9">
    <location>
        <begin position="841"/>
        <end position="864"/>
    </location>
</feature>
<dbReference type="PANTHER" id="PTHR12112">
    <property type="entry name" value="BNIP - RELATED"/>
    <property type="match status" value="1"/>
</dbReference>
<evidence type="ECO:0000256" key="1">
    <source>
        <dbReference type="ARBA" id="ARBA00004496"/>
    </source>
</evidence>
<feature type="region of interest" description="Disordered" evidence="9">
    <location>
        <begin position="1188"/>
        <end position="1214"/>
    </location>
</feature>
<evidence type="ECO:0000256" key="6">
    <source>
        <dbReference type="ARBA" id="ARBA00039860"/>
    </source>
</evidence>
<dbReference type="InterPro" id="IPR022181">
    <property type="entry name" value="Bcl2-/adenovirus-E1B"/>
</dbReference>
<dbReference type="CDD" id="cd00170">
    <property type="entry name" value="SEC14"/>
    <property type="match status" value="1"/>
</dbReference>
<evidence type="ECO:0000313" key="12">
    <source>
        <dbReference type="Proteomes" id="UP000050525"/>
    </source>
</evidence>
<dbReference type="GO" id="GO:0006915">
    <property type="term" value="P:apoptotic process"/>
    <property type="evidence" value="ECO:0007669"/>
    <property type="project" value="UniProtKB-KW"/>
</dbReference>
<proteinExistence type="inferred from homology"/>
<evidence type="ECO:0000256" key="4">
    <source>
        <dbReference type="ARBA" id="ARBA00022703"/>
    </source>
</evidence>
<dbReference type="InterPro" id="IPR036865">
    <property type="entry name" value="CRAL-TRIO_dom_sf"/>
</dbReference>
<dbReference type="GO" id="GO:0016462">
    <property type="term" value="F:pyrophosphatase activity"/>
    <property type="evidence" value="ECO:0007669"/>
    <property type="project" value="InterPro"/>
</dbReference>
<comment type="caution">
    <text evidence="11">The sequence shown here is derived from an EMBL/GenBank/DDBJ whole genome shotgun (WGS) entry which is preliminary data.</text>
</comment>
<gene>
    <name evidence="11" type="primary">PRUNE2</name>
    <name evidence="11" type="ORF">Y1Q_0012626</name>
</gene>
<feature type="compositionally biased region" description="Polar residues" evidence="9">
    <location>
        <begin position="2060"/>
        <end position="2072"/>
    </location>
</feature>
<feature type="region of interest" description="Disordered" evidence="9">
    <location>
        <begin position="1342"/>
        <end position="1372"/>
    </location>
</feature>
<dbReference type="InterPro" id="IPR038222">
    <property type="entry name" value="DHHA2_dom_sf"/>
</dbReference>
<feature type="region of interest" description="Disordered" evidence="9">
    <location>
        <begin position="1098"/>
        <end position="1170"/>
    </location>
</feature>
<dbReference type="Gene3D" id="3.10.310.20">
    <property type="entry name" value="DHHA2 domain"/>
    <property type="match status" value="1"/>
</dbReference>
<feature type="region of interest" description="Disordered" evidence="9">
    <location>
        <begin position="1227"/>
        <end position="1262"/>
    </location>
</feature>
<feature type="compositionally biased region" description="Polar residues" evidence="9">
    <location>
        <begin position="1188"/>
        <end position="1200"/>
    </location>
</feature>
<dbReference type="SUPFAM" id="SSF52087">
    <property type="entry name" value="CRAL/TRIO domain"/>
    <property type="match status" value="1"/>
</dbReference>
<keyword evidence="3" id="KW-0963">Cytoplasm</keyword>
<comment type="function">
    <text evidence="8">May play an important role in regulating differentiation, survival and aggressiveness of the tumor cells.</text>
</comment>
<comment type="similarity">
    <text evidence="2">Belongs to the PPase class C family. Prune subfamily.</text>
</comment>